<name>A0A4Q5H9C0_9BACE</name>
<comment type="caution">
    <text evidence="2">The sequence shown here is derived from an EMBL/GenBank/DDBJ whole genome shotgun (WGS) entry which is preliminary data.</text>
</comment>
<organism evidence="2 3">
    <name type="scientific">Bacteroides eggerthii</name>
    <dbReference type="NCBI Taxonomy" id="28111"/>
    <lineage>
        <taxon>Bacteria</taxon>
        <taxon>Pseudomonadati</taxon>
        <taxon>Bacteroidota</taxon>
        <taxon>Bacteroidia</taxon>
        <taxon>Bacteroidales</taxon>
        <taxon>Bacteroidaceae</taxon>
        <taxon>Bacteroides</taxon>
    </lineage>
</organism>
<evidence type="ECO:0000313" key="3">
    <source>
        <dbReference type="Proteomes" id="UP000291917"/>
    </source>
</evidence>
<dbReference type="EMBL" id="RCXL01000003">
    <property type="protein sequence ID" value="RYT77490.1"/>
    <property type="molecule type" value="Genomic_DNA"/>
</dbReference>
<reference evidence="1 4" key="1">
    <citation type="journal article" date="2019" name="Nat. Med.">
        <title>A library of human gut bacterial isolates paired with longitudinal multiomics data enables mechanistic microbiome research.</title>
        <authorList>
            <person name="Poyet M."/>
            <person name="Groussin M."/>
            <person name="Gibbons S.M."/>
            <person name="Avila-Pacheco J."/>
            <person name="Jiang X."/>
            <person name="Kearney S.M."/>
            <person name="Perrotta A.R."/>
            <person name="Berdy B."/>
            <person name="Zhao S."/>
            <person name="Lieberman T.D."/>
            <person name="Swanson P.K."/>
            <person name="Smith M."/>
            <person name="Roesemann S."/>
            <person name="Alexander J.E."/>
            <person name="Rich S.A."/>
            <person name="Livny J."/>
            <person name="Vlamakis H."/>
            <person name="Clish C."/>
            <person name="Bullock K."/>
            <person name="Deik A."/>
            <person name="Scott J."/>
            <person name="Pierce K.A."/>
            <person name="Xavier R.J."/>
            <person name="Alm E.J."/>
        </authorList>
    </citation>
    <scope>NUCLEOTIDE SEQUENCE [LARGE SCALE GENOMIC DNA]</scope>
    <source>
        <strain evidence="1 4">BIOML-A1</strain>
    </source>
</reference>
<dbReference type="RefSeq" id="WP_025017812.1">
    <property type="nucleotide sequence ID" value="NZ_RCXL01000003.1"/>
</dbReference>
<dbReference type="Proteomes" id="UP000291917">
    <property type="component" value="Unassembled WGS sequence"/>
</dbReference>
<dbReference type="AlphaFoldDB" id="A0A4Q5H9C0"/>
<dbReference type="Proteomes" id="UP000335496">
    <property type="component" value="Unassembled WGS sequence"/>
</dbReference>
<evidence type="ECO:0000313" key="1">
    <source>
        <dbReference type="EMBL" id="KAA5276233.1"/>
    </source>
</evidence>
<evidence type="ECO:0000313" key="4">
    <source>
        <dbReference type="Proteomes" id="UP000335496"/>
    </source>
</evidence>
<keyword evidence="4" id="KW-1185">Reference proteome</keyword>
<dbReference type="EMBL" id="VVZX01000003">
    <property type="protein sequence ID" value="KAA5276233.1"/>
    <property type="molecule type" value="Genomic_DNA"/>
</dbReference>
<reference evidence="2 3" key="2">
    <citation type="journal article" date="2019" name="Science, e1252229">
        <title>Invertible promoters mediate bacterial phase variation, antibiotic resistance, and host adaptation in the gut.</title>
        <authorList>
            <person name="Jiang X."/>
            <person name="Hall A.B."/>
            <person name="Arthur T.D."/>
            <person name="Plichta D.R."/>
            <person name="Covington C.T."/>
            <person name="Poyet M."/>
            <person name="Crothers J."/>
            <person name="Moses P.L."/>
            <person name="Tolonen A.C."/>
            <person name="Vlamakis H."/>
            <person name="Alm E.J."/>
            <person name="Xavier R.J."/>
        </authorList>
    </citation>
    <scope>NUCLEOTIDE SEQUENCE [LARGE SCALE GENOMIC DNA]</scope>
    <source>
        <strain evidence="3">bj_0095</strain>
        <strain evidence="2">Bj_0095</strain>
    </source>
</reference>
<evidence type="ECO:0000313" key="2">
    <source>
        <dbReference type="EMBL" id="RYT77490.1"/>
    </source>
</evidence>
<sequence length="106" mass="11656">MGTISNSLRSISNYPIPPAIIEEVAEDSGLNPDELVTPEIRKSKSFMLAKAGIYDFLSEAPNISQAGISYTFSNDERNRFKLKAGSIRKKLEGSNHGVYGYQGEDL</sequence>
<proteinExistence type="predicted"/>
<protein>
    <submittedName>
        <fullName evidence="2">Uncharacterized protein</fullName>
    </submittedName>
</protein>
<accession>A0A4Q5H9C0</accession>
<gene>
    <name evidence="2" type="ORF">EAJ03_02795</name>
    <name evidence="1" type="ORF">F2Z23_02785</name>
</gene>